<sequence length="124" mass="14954">MRVIGRFYCNNTVYRKEPKDRIQFWNKIHPFPYARIGHGYLDDNGGLDITIHDYFTVPSLQIQFFMNYTCGCQNEFESNLMKIKAEFWDLDEAQQHPYNIGSICLDVYCKNREYWKWTKDMCIV</sequence>
<dbReference type="WBParaSite" id="Pan_g2265.t1">
    <property type="protein sequence ID" value="Pan_g2265.t1"/>
    <property type="gene ID" value="Pan_g2265"/>
</dbReference>
<organism evidence="1 2">
    <name type="scientific">Panagrellus redivivus</name>
    <name type="common">Microworm</name>
    <dbReference type="NCBI Taxonomy" id="6233"/>
    <lineage>
        <taxon>Eukaryota</taxon>
        <taxon>Metazoa</taxon>
        <taxon>Ecdysozoa</taxon>
        <taxon>Nematoda</taxon>
        <taxon>Chromadorea</taxon>
        <taxon>Rhabditida</taxon>
        <taxon>Tylenchina</taxon>
        <taxon>Panagrolaimomorpha</taxon>
        <taxon>Panagrolaimoidea</taxon>
        <taxon>Panagrolaimidae</taxon>
        <taxon>Panagrellus</taxon>
    </lineage>
</organism>
<keyword evidence="1" id="KW-1185">Reference proteome</keyword>
<evidence type="ECO:0000313" key="2">
    <source>
        <dbReference type="WBParaSite" id="Pan_g2265.t1"/>
    </source>
</evidence>
<name>A0A7E4VND4_PANRE</name>
<dbReference type="Proteomes" id="UP000492821">
    <property type="component" value="Unassembled WGS sequence"/>
</dbReference>
<proteinExistence type="predicted"/>
<evidence type="ECO:0000313" key="1">
    <source>
        <dbReference type="Proteomes" id="UP000492821"/>
    </source>
</evidence>
<reference evidence="2" key="2">
    <citation type="submission" date="2020-10" db="UniProtKB">
        <authorList>
            <consortium name="WormBaseParasite"/>
        </authorList>
    </citation>
    <scope>IDENTIFICATION</scope>
</reference>
<protein>
    <submittedName>
        <fullName evidence="2">Phage protein</fullName>
    </submittedName>
</protein>
<dbReference type="AlphaFoldDB" id="A0A7E4VND4"/>
<reference evidence="1" key="1">
    <citation type="journal article" date="2013" name="Genetics">
        <title>The draft genome and transcriptome of Panagrellus redivivus are shaped by the harsh demands of a free-living lifestyle.</title>
        <authorList>
            <person name="Srinivasan J."/>
            <person name="Dillman A.R."/>
            <person name="Macchietto M.G."/>
            <person name="Heikkinen L."/>
            <person name="Lakso M."/>
            <person name="Fracchia K.M."/>
            <person name="Antoshechkin I."/>
            <person name="Mortazavi A."/>
            <person name="Wong G."/>
            <person name="Sternberg P.W."/>
        </authorList>
    </citation>
    <scope>NUCLEOTIDE SEQUENCE [LARGE SCALE GENOMIC DNA]</scope>
    <source>
        <strain evidence="1">MT8872</strain>
    </source>
</reference>
<accession>A0A7E4VND4</accession>